<accession>A0A1I2Y7K9</accession>
<dbReference type="RefSeq" id="WP_092104549.1">
    <property type="nucleotide sequence ID" value="NZ_FOOT01000007.1"/>
</dbReference>
<organism evidence="3 4">
    <name type="scientific">Pontibacter chinhatensis</name>
    <dbReference type="NCBI Taxonomy" id="1436961"/>
    <lineage>
        <taxon>Bacteria</taxon>
        <taxon>Pseudomonadati</taxon>
        <taxon>Bacteroidota</taxon>
        <taxon>Cytophagia</taxon>
        <taxon>Cytophagales</taxon>
        <taxon>Hymenobacteraceae</taxon>
        <taxon>Pontibacter</taxon>
    </lineage>
</organism>
<name>A0A1I2Y7K9_9BACT</name>
<dbReference type="PANTHER" id="PTHR36842">
    <property type="entry name" value="PROTEIN TOLB HOMOLOG"/>
    <property type="match status" value="1"/>
</dbReference>
<dbReference type="Gene3D" id="2.120.10.30">
    <property type="entry name" value="TolB, C-terminal domain"/>
    <property type="match status" value="1"/>
</dbReference>
<dbReference type="STRING" id="1436961.SAMN05421739_107111"/>
<protein>
    <submittedName>
        <fullName evidence="3">WD40-like Beta Propeller Repeat</fullName>
    </submittedName>
</protein>
<dbReference type="SUPFAM" id="SSF69304">
    <property type="entry name" value="Tricorn protease N-terminal domain"/>
    <property type="match status" value="1"/>
</dbReference>
<keyword evidence="4" id="KW-1185">Reference proteome</keyword>
<feature type="chain" id="PRO_5011475760" evidence="2">
    <location>
        <begin position="21"/>
        <end position="945"/>
    </location>
</feature>
<proteinExistence type="inferred from homology"/>
<comment type="similarity">
    <text evidence="1">Belongs to the TolB family.</text>
</comment>
<evidence type="ECO:0000313" key="4">
    <source>
        <dbReference type="Proteomes" id="UP000198724"/>
    </source>
</evidence>
<dbReference type="PANTHER" id="PTHR36842:SF1">
    <property type="entry name" value="PROTEIN TOLB"/>
    <property type="match status" value="1"/>
</dbReference>
<dbReference type="InterPro" id="IPR011042">
    <property type="entry name" value="6-blade_b-propeller_TolB-like"/>
</dbReference>
<evidence type="ECO:0000313" key="3">
    <source>
        <dbReference type="EMBL" id="SFH21612.1"/>
    </source>
</evidence>
<keyword evidence="2" id="KW-0732">Signal</keyword>
<gene>
    <name evidence="3" type="ORF">SAMN05421739_107111</name>
</gene>
<reference evidence="4" key="1">
    <citation type="submission" date="2016-10" db="EMBL/GenBank/DDBJ databases">
        <authorList>
            <person name="Varghese N."/>
            <person name="Submissions S."/>
        </authorList>
    </citation>
    <scope>NUCLEOTIDE SEQUENCE [LARGE SCALE GENOMIC DNA]</scope>
    <source>
        <strain evidence="4">LP51</strain>
    </source>
</reference>
<sequence>MRKAVTFFLSFLLFTLQASAQEEIGLNPPSMEWRQIDAPAGRIIFPKGLDSMAFRVAGIMAWQQRHDSSLVGTGRTKRVTTILQNQSAMPAGFSTPAPWRNELYLTPPQNLFTGPTPWLTYVTAHEYRHSQQFHMANRGAALPFKVLMGQTGWLLNALVNQPLWFREGDAVVTETALTNAGRGQLPRFHMETRALLLSGLRYGYEKFNYPSSFRDFVPNPYRLGFYMTSKARQDFGNSIWQEVLYYTHHLLPVYAFSRSLRKHTGLSPEMLYQETMQELDSLWQQTDERINLTPARVVSKPGRTNYTNYRFAHYLPDGSVIALKDALDEIRTFYRITPDGEEEKLFPYGVYTEDHIMFSGAGELITWAEAAFDERWVNQDYSIIKTYNVRTGKTKKLTSKTRYFAPASSPNGSRIVAVHIDKSGRNSIVILDAESGECLQEWPAAVGTQLAQPRWSEGNSIIALEVTEEGNRLIETDVETGITEVLLPFTDVPLSRPYPFGEYVYFSGGYTGIDNIYAFHQPTGKVYQVTSVRFGAYEPTVSPDGKKLLYSSYTARGYQLEETDLNPQLWSELPAHQVSENPFLAPLPAAEKQNLAATTFPADYQVRKYRALTDGLLNIYGWFPTFGNNQYGVEFYTRNLMSTLRGTIGTFYNTDEDALGAKVNLAYAAFYPILDVEYGLRTRRKAEIREANEADVRDQEWTERYVSAGARVPFRLTQGKYHTNLEVGGALAHYDVAFDEPDGQESSADRLDFNSFRSTLTFSRLLQRARQQVQPRWGQVARFEYQKAFEDVPERMVAGGALFFPGFGRTHSFKLRGAWKKEAVQQTYRFADDFVMPRGYKPDPFREIAVVSANYEFPVWYPDIALGPVAFLQRFRTNVFYDYSDVRLVAQQGNLNSTGAELLIDLRFLRLFSTTLVFRYNHTFESQLAETMPFQFLVTRFELAN</sequence>
<dbReference type="Proteomes" id="UP000198724">
    <property type="component" value="Unassembled WGS sequence"/>
</dbReference>
<dbReference type="OrthoDB" id="9799878at2"/>
<dbReference type="EMBL" id="FOOT01000007">
    <property type="protein sequence ID" value="SFH21612.1"/>
    <property type="molecule type" value="Genomic_DNA"/>
</dbReference>
<evidence type="ECO:0000256" key="2">
    <source>
        <dbReference type="SAM" id="SignalP"/>
    </source>
</evidence>
<dbReference type="AlphaFoldDB" id="A0A1I2Y7K9"/>
<dbReference type="Pfam" id="PF07676">
    <property type="entry name" value="PD40"/>
    <property type="match status" value="1"/>
</dbReference>
<evidence type="ECO:0000256" key="1">
    <source>
        <dbReference type="ARBA" id="ARBA00009820"/>
    </source>
</evidence>
<dbReference type="InterPro" id="IPR011659">
    <property type="entry name" value="WD40"/>
</dbReference>
<feature type="signal peptide" evidence="2">
    <location>
        <begin position="1"/>
        <end position="20"/>
    </location>
</feature>